<evidence type="ECO:0000259" key="1">
    <source>
        <dbReference type="Pfam" id="PF00561"/>
    </source>
</evidence>
<dbReference type="OrthoDB" id="9804723at2"/>
<accession>A0A370KZL2</accession>
<dbReference type="InterPro" id="IPR029058">
    <property type="entry name" value="AB_hydrolase_fold"/>
</dbReference>
<protein>
    <submittedName>
        <fullName evidence="2">Alpha/beta hydrolase</fullName>
    </submittedName>
</protein>
<dbReference type="InterPro" id="IPR000073">
    <property type="entry name" value="AB_hydrolase_1"/>
</dbReference>
<organism evidence="2 3">
    <name type="scientific">Bosea caraganae</name>
    <dbReference type="NCBI Taxonomy" id="2763117"/>
    <lineage>
        <taxon>Bacteria</taxon>
        <taxon>Pseudomonadati</taxon>
        <taxon>Pseudomonadota</taxon>
        <taxon>Alphaproteobacteria</taxon>
        <taxon>Hyphomicrobiales</taxon>
        <taxon>Boseaceae</taxon>
        <taxon>Bosea</taxon>
    </lineage>
</organism>
<dbReference type="SUPFAM" id="SSF53474">
    <property type="entry name" value="alpha/beta-Hydrolases"/>
    <property type="match status" value="1"/>
</dbReference>
<keyword evidence="3" id="KW-1185">Reference proteome</keyword>
<dbReference type="Pfam" id="PF00561">
    <property type="entry name" value="Abhydrolase_1"/>
    <property type="match status" value="1"/>
</dbReference>
<dbReference type="InterPro" id="IPR050228">
    <property type="entry name" value="Carboxylesterase_BioH"/>
</dbReference>
<dbReference type="PANTHER" id="PTHR43194">
    <property type="entry name" value="HYDROLASE ALPHA/BETA FOLD FAMILY"/>
    <property type="match status" value="1"/>
</dbReference>
<comment type="caution">
    <text evidence="2">The sequence shown here is derived from an EMBL/GenBank/DDBJ whole genome shotgun (WGS) entry which is preliminary data.</text>
</comment>
<dbReference type="Gene3D" id="3.40.50.1820">
    <property type="entry name" value="alpha/beta hydrolase"/>
    <property type="match status" value="1"/>
</dbReference>
<dbReference type="GO" id="GO:0016787">
    <property type="term" value="F:hydrolase activity"/>
    <property type="evidence" value="ECO:0007669"/>
    <property type="project" value="UniProtKB-KW"/>
</dbReference>
<keyword evidence="2" id="KW-0378">Hydrolase</keyword>
<dbReference type="AlphaFoldDB" id="A0A370KZL2"/>
<dbReference type="Proteomes" id="UP000255207">
    <property type="component" value="Unassembled WGS sequence"/>
</dbReference>
<evidence type="ECO:0000313" key="3">
    <source>
        <dbReference type="Proteomes" id="UP000255207"/>
    </source>
</evidence>
<reference evidence="3" key="1">
    <citation type="submission" date="2018-07" db="EMBL/GenBank/DDBJ databases">
        <authorList>
            <person name="Safronova V.I."/>
            <person name="Chirak E.R."/>
            <person name="Sazanova A.L."/>
        </authorList>
    </citation>
    <scope>NUCLEOTIDE SEQUENCE [LARGE SCALE GENOMIC DNA]</scope>
    <source>
        <strain evidence="3">RCAM04685</strain>
    </source>
</reference>
<gene>
    <name evidence="2" type="ORF">DWE98_24205</name>
</gene>
<dbReference type="EMBL" id="QQTP01000018">
    <property type="protein sequence ID" value="RDJ20431.1"/>
    <property type="molecule type" value="Genomic_DNA"/>
</dbReference>
<name>A0A370KZL2_9HYPH</name>
<proteinExistence type="predicted"/>
<dbReference type="PRINTS" id="PR00111">
    <property type="entry name" value="ABHYDROLASE"/>
</dbReference>
<evidence type="ECO:0000313" key="2">
    <source>
        <dbReference type="EMBL" id="RDJ20431.1"/>
    </source>
</evidence>
<dbReference type="PANTHER" id="PTHR43194:SF2">
    <property type="entry name" value="PEROXISOMAL MEMBRANE PROTEIN LPX1"/>
    <property type="match status" value="1"/>
</dbReference>
<sequence>MTALHWLFDRGRSNLGAMQTRAGHLSRPFGKLYYEVTGSGPPIVFAHGLGGTHLSWWQQVAHFAPNHTCVTFAHRGFVPSSPVEGAPHPDDFPGDLAALLDELALEKPVLVGQSMGGWTCMDYALASPGKVARLVMACTTGTLDFTQAGGDIAAKLAAWQARVDETLPRWRQAGIHPGGGEAFAKRSPDLAELYKSFDRLNAGLDKETVRRRIWDARKRPPSDVATLDCPVLFLSGADDLVIPPAGVEAVAAYARQGRFVSIPDAGHSAYFEHAGLFNAELERFIAGLSG</sequence>
<feature type="domain" description="AB hydrolase-1" evidence="1">
    <location>
        <begin position="41"/>
        <end position="274"/>
    </location>
</feature>